<comment type="caution">
    <text evidence="1">The sequence shown here is derived from an EMBL/GenBank/DDBJ whole genome shotgun (WGS) entry which is preliminary data.</text>
</comment>
<name>A0AAV4VSD0_9ARAC</name>
<dbReference type="Proteomes" id="UP001054837">
    <property type="component" value="Unassembled WGS sequence"/>
</dbReference>
<evidence type="ECO:0000313" key="2">
    <source>
        <dbReference type="Proteomes" id="UP001054837"/>
    </source>
</evidence>
<dbReference type="AlphaFoldDB" id="A0AAV4VSD0"/>
<accession>A0AAV4VSD0</accession>
<protein>
    <submittedName>
        <fullName evidence="1">Uncharacterized protein</fullName>
    </submittedName>
</protein>
<reference evidence="1 2" key="1">
    <citation type="submission" date="2021-06" db="EMBL/GenBank/DDBJ databases">
        <title>Caerostris darwini draft genome.</title>
        <authorList>
            <person name="Kono N."/>
            <person name="Arakawa K."/>
        </authorList>
    </citation>
    <scope>NUCLEOTIDE SEQUENCE [LARGE SCALE GENOMIC DNA]</scope>
</reference>
<dbReference type="EMBL" id="BPLQ01013598">
    <property type="protein sequence ID" value="GIY73312.1"/>
    <property type="molecule type" value="Genomic_DNA"/>
</dbReference>
<proteinExistence type="predicted"/>
<organism evidence="1 2">
    <name type="scientific">Caerostris darwini</name>
    <dbReference type="NCBI Taxonomy" id="1538125"/>
    <lineage>
        <taxon>Eukaryota</taxon>
        <taxon>Metazoa</taxon>
        <taxon>Ecdysozoa</taxon>
        <taxon>Arthropoda</taxon>
        <taxon>Chelicerata</taxon>
        <taxon>Arachnida</taxon>
        <taxon>Araneae</taxon>
        <taxon>Araneomorphae</taxon>
        <taxon>Entelegynae</taxon>
        <taxon>Araneoidea</taxon>
        <taxon>Araneidae</taxon>
        <taxon>Caerostris</taxon>
    </lineage>
</organism>
<gene>
    <name evidence="1" type="ORF">CDAR_530911</name>
</gene>
<sequence>MAYTNYIMLTEQKFHSLGTSLQIQRGTFFRNRICGLLFLRFPYHFLLANLSYKSPPVVRRVLSQLLGHVMGEMMLSDPKKLPMKDEATKRYGLDKSG</sequence>
<keyword evidence="2" id="KW-1185">Reference proteome</keyword>
<evidence type="ECO:0000313" key="1">
    <source>
        <dbReference type="EMBL" id="GIY73312.1"/>
    </source>
</evidence>